<dbReference type="Proteomes" id="UP000001600">
    <property type="component" value="Chromosome 2"/>
</dbReference>
<evidence type="ECO:0000259" key="7">
    <source>
        <dbReference type="PROSITE" id="PS50850"/>
    </source>
</evidence>
<feature type="transmembrane region" description="Helical" evidence="6">
    <location>
        <begin position="353"/>
        <end position="378"/>
    </location>
</feature>
<dbReference type="AlphaFoldDB" id="B9JMM9"/>
<keyword evidence="3 6" id="KW-0812">Transmembrane</keyword>
<reference evidence="8 9" key="1">
    <citation type="journal article" date="2009" name="J. Bacteriol.">
        <title>Genome sequences of three Agrobacterium biovars help elucidate the evolution of multichromosome genomes in bacteria.</title>
        <authorList>
            <person name="Slater S.C."/>
            <person name="Goldman B.S."/>
            <person name="Goodner B."/>
            <person name="Setubal J.C."/>
            <person name="Farrand S.K."/>
            <person name="Nester E.W."/>
            <person name="Burr T.J."/>
            <person name="Banta L."/>
            <person name="Dickerman A.W."/>
            <person name="Paulsen I."/>
            <person name="Otten L."/>
            <person name="Suen G."/>
            <person name="Welch R."/>
            <person name="Almeida N.F."/>
            <person name="Arnold F."/>
            <person name="Burton O.T."/>
            <person name="Du Z."/>
            <person name="Ewing A."/>
            <person name="Godsy E."/>
            <person name="Heisel S."/>
            <person name="Houmiel K.L."/>
            <person name="Jhaveri J."/>
            <person name="Lu J."/>
            <person name="Miller N.M."/>
            <person name="Norton S."/>
            <person name="Chen Q."/>
            <person name="Phoolcharoen W."/>
            <person name="Ohlin V."/>
            <person name="Ondrusek D."/>
            <person name="Pride N."/>
            <person name="Stricklin S.L."/>
            <person name="Sun J."/>
            <person name="Wheeler C."/>
            <person name="Wilson L."/>
            <person name="Zhu H."/>
            <person name="Wood D.W."/>
        </authorList>
    </citation>
    <scope>NUCLEOTIDE SEQUENCE [LARGE SCALE GENOMIC DNA]</scope>
    <source>
        <strain evidence="9">K84 / ATCC BAA-868</strain>
    </source>
</reference>
<keyword evidence="4 6" id="KW-1133">Transmembrane helix</keyword>
<organism evidence="8 9">
    <name type="scientific">Rhizobium rhizogenes (strain K84 / ATCC BAA-868)</name>
    <name type="common">Agrobacterium radiobacter</name>
    <dbReference type="NCBI Taxonomy" id="311403"/>
    <lineage>
        <taxon>Bacteria</taxon>
        <taxon>Pseudomonadati</taxon>
        <taxon>Pseudomonadota</taxon>
        <taxon>Alphaproteobacteria</taxon>
        <taxon>Hyphomicrobiales</taxon>
        <taxon>Rhizobiaceae</taxon>
        <taxon>Rhizobium/Agrobacterium group</taxon>
        <taxon>Rhizobium</taxon>
    </lineage>
</organism>
<evidence type="ECO:0000256" key="5">
    <source>
        <dbReference type="ARBA" id="ARBA00023136"/>
    </source>
</evidence>
<dbReference type="InterPro" id="IPR011701">
    <property type="entry name" value="MFS"/>
</dbReference>
<dbReference type="GO" id="GO:0022857">
    <property type="term" value="F:transmembrane transporter activity"/>
    <property type="evidence" value="ECO:0007669"/>
    <property type="project" value="InterPro"/>
</dbReference>
<dbReference type="PANTHER" id="PTHR43791:SF36">
    <property type="entry name" value="TRANSPORTER, PUTATIVE (AFU_ORTHOLOGUE AFUA_6G08340)-RELATED"/>
    <property type="match status" value="1"/>
</dbReference>
<protein>
    <submittedName>
        <fullName evidence="8">Tartrate transporter protein</fullName>
    </submittedName>
</protein>
<dbReference type="SUPFAM" id="SSF103473">
    <property type="entry name" value="MFS general substrate transporter"/>
    <property type="match status" value="1"/>
</dbReference>
<evidence type="ECO:0000313" key="8">
    <source>
        <dbReference type="EMBL" id="ACM28810.1"/>
    </source>
</evidence>
<keyword evidence="5 6" id="KW-0472">Membrane</keyword>
<dbReference type="eggNOG" id="COG2271">
    <property type="taxonomic scope" value="Bacteria"/>
</dbReference>
<dbReference type="HOGENOM" id="CLU_001265_0_0_5"/>
<feature type="transmembrane region" description="Helical" evidence="6">
    <location>
        <begin position="300"/>
        <end position="319"/>
    </location>
</feature>
<dbReference type="KEGG" id="ara:Arad_7271"/>
<dbReference type="PROSITE" id="PS50850">
    <property type="entry name" value="MFS"/>
    <property type="match status" value="1"/>
</dbReference>
<feature type="domain" description="Major facilitator superfamily (MFS) profile" evidence="7">
    <location>
        <begin position="8"/>
        <end position="414"/>
    </location>
</feature>
<dbReference type="STRING" id="311403.Arad_7271"/>
<dbReference type="PANTHER" id="PTHR43791">
    <property type="entry name" value="PERMEASE-RELATED"/>
    <property type="match status" value="1"/>
</dbReference>
<evidence type="ECO:0000256" key="1">
    <source>
        <dbReference type="ARBA" id="ARBA00004141"/>
    </source>
</evidence>
<feature type="transmembrane region" description="Helical" evidence="6">
    <location>
        <begin position="70"/>
        <end position="92"/>
    </location>
</feature>
<dbReference type="Gene3D" id="1.20.1250.20">
    <property type="entry name" value="MFS general substrate transporter like domains"/>
    <property type="match status" value="2"/>
</dbReference>
<proteinExistence type="predicted"/>
<dbReference type="EMBL" id="CP000629">
    <property type="protein sequence ID" value="ACM28810.1"/>
    <property type="molecule type" value="Genomic_DNA"/>
</dbReference>
<accession>B9JMM9</accession>
<evidence type="ECO:0000256" key="2">
    <source>
        <dbReference type="ARBA" id="ARBA00022448"/>
    </source>
</evidence>
<feature type="transmembrane region" description="Helical" evidence="6">
    <location>
        <begin position="390"/>
        <end position="410"/>
    </location>
</feature>
<dbReference type="FunFam" id="1.20.1250.20:FF:000018">
    <property type="entry name" value="MFS transporter permease"/>
    <property type="match status" value="1"/>
</dbReference>
<feature type="transmembrane region" description="Helical" evidence="6">
    <location>
        <begin position="268"/>
        <end position="288"/>
    </location>
</feature>
<keyword evidence="2" id="KW-0813">Transport</keyword>
<dbReference type="InterPro" id="IPR020846">
    <property type="entry name" value="MFS_dom"/>
</dbReference>
<feature type="transmembrane region" description="Helical" evidence="6">
    <location>
        <begin position="98"/>
        <end position="120"/>
    </location>
</feature>
<feature type="transmembrane region" description="Helical" evidence="6">
    <location>
        <begin position="325"/>
        <end position="346"/>
    </location>
</feature>
<feature type="transmembrane region" description="Helical" evidence="6">
    <location>
        <begin position="234"/>
        <end position="256"/>
    </location>
</feature>
<dbReference type="GO" id="GO:0016020">
    <property type="term" value="C:membrane"/>
    <property type="evidence" value="ECO:0007669"/>
    <property type="project" value="UniProtKB-SubCell"/>
</dbReference>
<sequence length="425" mass="44700">MAKVSRRLLPFLFLLFLVNFLDRVNVGFAALQMNQQLGFSPQVFGFGAGIFFLGYTVLEVPSNIVLRRVGARLWLSRISLSWGLVAMATALVQGPLSFYVLRFLLGVAEAGFVPGLLYYLSLWYPPEQRAQAIARVWLATAAAIVLGSPLSAALMTLDGVLGLPGWKWIFLIEGAPAVLLGILGFRVLTNSPETAAWLEPEERTALAASLTAGQGQAASHKVSGLVAGLRSPMVWSLSLVFFCMGIGFFGVTIWLPQIVKQLSGLSNIEVSLVTTIPFAFAAAGMVLNARHSDRTGERRWHLVIPLLVGAIGLGGSALVPEPLSAFALLCLAAAGLWSAIGVFWALPANLLTGAAAAAGLALINAIGGISGFVAPYGIGLLRGITPSFSAALLCMSASLMAAAVLAALLGRQQSALLSNSEQKVA</sequence>
<feature type="transmembrane region" description="Helical" evidence="6">
    <location>
        <begin position="168"/>
        <end position="188"/>
    </location>
</feature>
<name>B9JMM9_RHIR8</name>
<comment type="subcellular location">
    <subcellularLocation>
        <location evidence="1">Membrane</location>
        <topology evidence="1">Multi-pass membrane protein</topology>
    </subcellularLocation>
</comment>
<feature type="transmembrane region" description="Helical" evidence="6">
    <location>
        <begin position="39"/>
        <end position="58"/>
    </location>
</feature>
<dbReference type="CDD" id="cd17319">
    <property type="entry name" value="MFS_ExuT_GudP_like"/>
    <property type="match status" value="1"/>
</dbReference>
<evidence type="ECO:0000256" key="6">
    <source>
        <dbReference type="SAM" id="Phobius"/>
    </source>
</evidence>
<evidence type="ECO:0000256" key="4">
    <source>
        <dbReference type="ARBA" id="ARBA00022989"/>
    </source>
</evidence>
<feature type="transmembrane region" description="Helical" evidence="6">
    <location>
        <begin position="132"/>
        <end position="156"/>
    </location>
</feature>
<evidence type="ECO:0000313" key="9">
    <source>
        <dbReference type="Proteomes" id="UP000001600"/>
    </source>
</evidence>
<gene>
    <name evidence="8" type="ordered locus">Arad_7271</name>
</gene>
<dbReference type="InterPro" id="IPR036259">
    <property type="entry name" value="MFS_trans_sf"/>
</dbReference>
<evidence type="ECO:0000256" key="3">
    <source>
        <dbReference type="ARBA" id="ARBA00022692"/>
    </source>
</evidence>
<dbReference type="Pfam" id="PF07690">
    <property type="entry name" value="MFS_1"/>
    <property type="match status" value="1"/>
</dbReference>